<organism evidence="7 8">
    <name type="scientific">Zhouia amylolytica AD3</name>
    <dbReference type="NCBI Taxonomy" id="1286632"/>
    <lineage>
        <taxon>Bacteria</taxon>
        <taxon>Pseudomonadati</taxon>
        <taxon>Bacteroidota</taxon>
        <taxon>Flavobacteriia</taxon>
        <taxon>Flavobacteriales</taxon>
        <taxon>Flavobacteriaceae</taxon>
        <taxon>Zhouia</taxon>
    </lineage>
</organism>
<dbReference type="SUPFAM" id="SSF88659">
    <property type="entry name" value="Sigma3 and sigma4 domains of RNA polymerase sigma factors"/>
    <property type="match status" value="1"/>
</dbReference>
<dbReference type="GO" id="GO:0016987">
    <property type="term" value="F:sigma factor activity"/>
    <property type="evidence" value="ECO:0007669"/>
    <property type="project" value="UniProtKB-KW"/>
</dbReference>
<accession>W2UQX0</accession>
<dbReference type="AlphaFoldDB" id="W2UQX0"/>
<evidence type="ECO:0000256" key="2">
    <source>
        <dbReference type="ARBA" id="ARBA00023015"/>
    </source>
</evidence>
<reference evidence="7 8" key="2">
    <citation type="journal article" date="2016" name="Genome Announc.">
        <title>Draft Genome Sequence of Zhouia amylolytica AD3, Isolated from Tidal Flat Sediment.</title>
        <authorList>
            <person name="Jia B."/>
            <person name="Jin H.M."/>
            <person name="Lee H.J."/>
            <person name="Jeon C.O."/>
        </authorList>
    </citation>
    <scope>NUCLEOTIDE SEQUENCE [LARGE SCALE GENOMIC DNA]</scope>
    <source>
        <strain evidence="7 8">AD3</strain>
    </source>
</reference>
<keyword evidence="2" id="KW-0805">Transcription regulation</keyword>
<dbReference type="InterPro" id="IPR014327">
    <property type="entry name" value="RNA_pol_sigma70_bacteroid"/>
</dbReference>
<dbReference type="STRING" id="376730.SAMN04487906_2010"/>
<dbReference type="GO" id="GO:0003677">
    <property type="term" value="F:DNA binding"/>
    <property type="evidence" value="ECO:0007669"/>
    <property type="project" value="InterPro"/>
</dbReference>
<dbReference type="InterPro" id="IPR013324">
    <property type="entry name" value="RNA_pol_sigma_r3/r4-like"/>
</dbReference>
<dbReference type="NCBIfam" id="TIGR02937">
    <property type="entry name" value="sigma70-ECF"/>
    <property type="match status" value="1"/>
</dbReference>
<evidence type="ECO:0000259" key="5">
    <source>
        <dbReference type="Pfam" id="PF04542"/>
    </source>
</evidence>
<keyword evidence="3" id="KW-0731">Sigma factor</keyword>
<dbReference type="InterPro" id="IPR013325">
    <property type="entry name" value="RNA_pol_sigma_r2"/>
</dbReference>
<comment type="caution">
    <text evidence="7">The sequence shown here is derived from an EMBL/GenBank/DDBJ whole genome shotgun (WGS) entry which is preliminary data.</text>
</comment>
<gene>
    <name evidence="7" type="ORF">P278_08450</name>
</gene>
<dbReference type="Proteomes" id="UP000018850">
    <property type="component" value="Unassembled WGS sequence"/>
</dbReference>
<evidence type="ECO:0000313" key="8">
    <source>
        <dbReference type="Proteomes" id="UP000018850"/>
    </source>
</evidence>
<dbReference type="NCBIfam" id="TIGR02985">
    <property type="entry name" value="Sig70_bacteroi1"/>
    <property type="match status" value="1"/>
</dbReference>
<name>W2UQX0_9FLAO</name>
<dbReference type="InterPro" id="IPR039425">
    <property type="entry name" value="RNA_pol_sigma-70-like"/>
</dbReference>
<comment type="similarity">
    <text evidence="1">Belongs to the sigma-70 factor family. ECF subfamily.</text>
</comment>
<keyword evidence="8" id="KW-1185">Reference proteome</keyword>
<reference evidence="8" key="1">
    <citation type="submission" date="2013-11" db="EMBL/GenBank/DDBJ databases">
        <title>Draft genome sequence from a member of Zhouia, isolated tidal flat.</title>
        <authorList>
            <person name="Jin H."/>
            <person name="Jeon C.O."/>
        </authorList>
    </citation>
    <scope>NUCLEOTIDE SEQUENCE [LARGE SCALE GENOMIC DNA]</scope>
    <source>
        <strain evidence="8">AD3</strain>
    </source>
</reference>
<feature type="domain" description="RNA polymerase sigma-70 region 2" evidence="5">
    <location>
        <begin position="26"/>
        <end position="89"/>
    </location>
</feature>
<evidence type="ECO:0000313" key="7">
    <source>
        <dbReference type="EMBL" id="ETN96334.1"/>
    </source>
</evidence>
<dbReference type="InterPro" id="IPR014284">
    <property type="entry name" value="RNA_pol_sigma-70_dom"/>
</dbReference>
<protein>
    <submittedName>
        <fullName evidence="7">RNA polymerase sigma-70 factor, expansion family 1</fullName>
    </submittedName>
</protein>
<dbReference type="Gene3D" id="1.10.1740.10">
    <property type="match status" value="1"/>
</dbReference>
<dbReference type="GO" id="GO:0006352">
    <property type="term" value="P:DNA-templated transcription initiation"/>
    <property type="evidence" value="ECO:0007669"/>
    <property type="project" value="InterPro"/>
</dbReference>
<dbReference type="InterPro" id="IPR007627">
    <property type="entry name" value="RNA_pol_sigma70_r2"/>
</dbReference>
<dbReference type="Pfam" id="PF08281">
    <property type="entry name" value="Sigma70_r4_2"/>
    <property type="match status" value="1"/>
</dbReference>
<dbReference type="PATRIC" id="fig|1286632.3.peg.843"/>
<dbReference type="InterPro" id="IPR036388">
    <property type="entry name" value="WH-like_DNA-bd_sf"/>
</dbReference>
<dbReference type="InterPro" id="IPR013249">
    <property type="entry name" value="RNA_pol_sigma70_r4_t2"/>
</dbReference>
<dbReference type="eggNOG" id="COG1595">
    <property type="taxonomic scope" value="Bacteria"/>
</dbReference>
<evidence type="ECO:0000256" key="3">
    <source>
        <dbReference type="ARBA" id="ARBA00023082"/>
    </source>
</evidence>
<evidence type="ECO:0000256" key="1">
    <source>
        <dbReference type="ARBA" id="ARBA00010641"/>
    </source>
</evidence>
<dbReference type="SUPFAM" id="SSF88946">
    <property type="entry name" value="Sigma2 domain of RNA polymerase sigma factors"/>
    <property type="match status" value="1"/>
</dbReference>
<feature type="domain" description="RNA polymerase sigma factor 70 region 4 type 2" evidence="6">
    <location>
        <begin position="120"/>
        <end position="170"/>
    </location>
</feature>
<dbReference type="Gene3D" id="1.10.10.10">
    <property type="entry name" value="Winged helix-like DNA-binding domain superfamily/Winged helix DNA-binding domain"/>
    <property type="match status" value="1"/>
</dbReference>
<dbReference type="PANTHER" id="PTHR43133:SF46">
    <property type="entry name" value="RNA POLYMERASE SIGMA-70 FACTOR ECF SUBFAMILY"/>
    <property type="match status" value="1"/>
</dbReference>
<proteinExistence type="inferred from homology"/>
<dbReference type="Pfam" id="PF04542">
    <property type="entry name" value="Sigma70_r2"/>
    <property type="match status" value="1"/>
</dbReference>
<evidence type="ECO:0000256" key="4">
    <source>
        <dbReference type="ARBA" id="ARBA00023163"/>
    </source>
</evidence>
<dbReference type="EMBL" id="AYXY01000013">
    <property type="protein sequence ID" value="ETN96334.1"/>
    <property type="molecule type" value="Genomic_DNA"/>
</dbReference>
<dbReference type="PANTHER" id="PTHR43133">
    <property type="entry name" value="RNA POLYMERASE ECF-TYPE SIGMA FACTO"/>
    <property type="match status" value="1"/>
</dbReference>
<evidence type="ECO:0000259" key="6">
    <source>
        <dbReference type="Pfam" id="PF08281"/>
    </source>
</evidence>
<dbReference type="RefSeq" id="WP_082436083.1">
    <property type="nucleotide sequence ID" value="NZ_AYXY01000013.1"/>
</dbReference>
<keyword evidence="4" id="KW-0804">Transcription</keyword>
<sequence>MGQSYEDTLLVNLLQQQSPKALKYFYEKYWKRMFVYAHKIIDNQQTCEDIVQEIFISLWKKAPETDIRNIEAYLFQALRYKISNAIRNSKYIELRDDILEDLPTSNNIKDHVYYLDLENQVLKTMESLPQKCRNVFYLSRIKNYNNQEIAQQLNISVRTVENHTNKALKHFKFHLQEYSIYGGIILLVYYILQPSFL</sequence>